<feature type="region of interest" description="Disordered" evidence="1">
    <location>
        <begin position="1"/>
        <end position="23"/>
    </location>
</feature>
<dbReference type="EMBL" id="AOUO01000134">
    <property type="protein sequence ID" value="EOD68474.1"/>
    <property type="molecule type" value="Genomic_DNA"/>
</dbReference>
<evidence type="ECO:0000313" key="2">
    <source>
        <dbReference type="EMBL" id="EOD68474.1"/>
    </source>
</evidence>
<dbReference type="Pfam" id="PF05147">
    <property type="entry name" value="LANC_like"/>
    <property type="match status" value="1"/>
</dbReference>
<protein>
    <submittedName>
        <fullName evidence="2">Lanthionine synthetase C family protein</fullName>
    </submittedName>
</protein>
<proteinExistence type="predicted"/>
<dbReference type="InterPro" id="IPR007822">
    <property type="entry name" value="LANC-like"/>
</dbReference>
<dbReference type="GO" id="GO:0031179">
    <property type="term" value="P:peptide modification"/>
    <property type="evidence" value="ECO:0007669"/>
    <property type="project" value="InterPro"/>
</dbReference>
<accession>R1IDL1</accession>
<sequence length="122" mass="11934">ARGAAGPPPGAATQAADSFSAAVAARPPSADQSLCHGELGTLEALVVLAGQGHEPSVSALRRATSRLVGAIEGHGLQCGTPHGVASPGLLTGTGGIGFGLLRVGFAEQVPSVLLLEPSGRPQ</sequence>
<dbReference type="SUPFAM" id="SSF158745">
    <property type="entry name" value="LanC-like"/>
    <property type="match status" value="1"/>
</dbReference>
<feature type="compositionally biased region" description="Pro residues" evidence="1">
    <location>
        <begin position="1"/>
        <end position="10"/>
    </location>
</feature>
<dbReference type="Gene3D" id="1.50.10.20">
    <property type="match status" value="1"/>
</dbReference>
<dbReference type="Proteomes" id="UP000014139">
    <property type="component" value="Unassembled WGS sequence"/>
</dbReference>
<organism evidence="2 3">
    <name type="scientific">Amycolatopsis vancoresmycina DSM 44592</name>
    <dbReference type="NCBI Taxonomy" id="1292037"/>
    <lineage>
        <taxon>Bacteria</taxon>
        <taxon>Bacillati</taxon>
        <taxon>Actinomycetota</taxon>
        <taxon>Actinomycetes</taxon>
        <taxon>Pseudonocardiales</taxon>
        <taxon>Pseudonocardiaceae</taxon>
        <taxon>Amycolatopsis</taxon>
    </lineage>
</organism>
<evidence type="ECO:0000256" key="1">
    <source>
        <dbReference type="SAM" id="MobiDB-lite"/>
    </source>
</evidence>
<gene>
    <name evidence="2" type="ORF">H480_11105</name>
</gene>
<name>R1IDL1_9PSEU</name>
<keyword evidence="3" id="KW-1185">Reference proteome</keyword>
<feature type="non-terminal residue" evidence="2">
    <location>
        <position position="1"/>
    </location>
</feature>
<reference evidence="2 3" key="1">
    <citation type="submission" date="2013-02" db="EMBL/GenBank/DDBJ databases">
        <title>Draft genome sequence of Amycolatopsis vancoresmycina strain DSM 44592T.</title>
        <authorList>
            <person name="Kumar S."/>
            <person name="Kaur N."/>
            <person name="Kaur C."/>
            <person name="Raghava G.P.S."/>
            <person name="Mayilraj S."/>
        </authorList>
    </citation>
    <scope>NUCLEOTIDE SEQUENCE [LARGE SCALE GENOMIC DNA]</scope>
    <source>
        <strain evidence="2 3">DSM 44592</strain>
    </source>
</reference>
<comment type="caution">
    <text evidence="2">The sequence shown here is derived from an EMBL/GenBank/DDBJ whole genome shotgun (WGS) entry which is preliminary data.</text>
</comment>
<evidence type="ECO:0000313" key="3">
    <source>
        <dbReference type="Proteomes" id="UP000014139"/>
    </source>
</evidence>
<dbReference type="AlphaFoldDB" id="R1IDL1"/>
<feature type="compositionally biased region" description="Low complexity" evidence="1">
    <location>
        <begin position="11"/>
        <end position="23"/>
    </location>
</feature>